<gene>
    <name evidence="1" type="ORF">SAMN05444972_11029</name>
</gene>
<keyword evidence="2" id="KW-1185">Reference proteome</keyword>
<dbReference type="EMBL" id="FPAA01000010">
    <property type="protein sequence ID" value="SFS88809.1"/>
    <property type="molecule type" value="Genomic_DNA"/>
</dbReference>
<evidence type="ECO:0000313" key="2">
    <source>
        <dbReference type="Proteomes" id="UP000198660"/>
    </source>
</evidence>
<reference evidence="2" key="1">
    <citation type="submission" date="2016-10" db="EMBL/GenBank/DDBJ databases">
        <authorList>
            <person name="Varghese N."/>
            <person name="Submissions S."/>
        </authorList>
    </citation>
    <scope>NUCLEOTIDE SEQUENCE [LARGE SCALE GENOMIC DNA]</scope>
    <source>
        <strain evidence="2">DSM 45789</strain>
    </source>
</reference>
<dbReference type="Proteomes" id="UP000198660">
    <property type="component" value="Unassembled WGS sequence"/>
</dbReference>
<dbReference type="RefSeq" id="WP_091838063.1">
    <property type="nucleotide sequence ID" value="NZ_FPAA01000010.1"/>
</dbReference>
<dbReference type="OrthoDB" id="2989954at2"/>
<protein>
    <recommendedName>
        <fullName evidence="3">Lipoprotein</fullName>
    </recommendedName>
</protein>
<dbReference type="AlphaFoldDB" id="A0A1I6THY2"/>
<dbReference type="PROSITE" id="PS51257">
    <property type="entry name" value="PROKAR_LIPOPROTEIN"/>
    <property type="match status" value="1"/>
</dbReference>
<name>A0A1I6THY2_9BACL</name>
<accession>A0A1I6THY2</accession>
<evidence type="ECO:0008006" key="3">
    <source>
        <dbReference type="Google" id="ProtNLM"/>
    </source>
</evidence>
<organism evidence="1 2">
    <name type="scientific">Marininema halotolerans</name>
    <dbReference type="NCBI Taxonomy" id="1155944"/>
    <lineage>
        <taxon>Bacteria</taxon>
        <taxon>Bacillati</taxon>
        <taxon>Bacillota</taxon>
        <taxon>Bacilli</taxon>
        <taxon>Bacillales</taxon>
        <taxon>Thermoactinomycetaceae</taxon>
        <taxon>Marininema</taxon>
    </lineage>
</organism>
<evidence type="ECO:0000313" key="1">
    <source>
        <dbReference type="EMBL" id="SFS88809.1"/>
    </source>
</evidence>
<sequence>MIKKRHRSLKWIITSFVIFSLLTGCGGYEDLDPAEKVGVDYVIEMYTSSKRDLTHLSQLTGRNKSKEGIAHIKPFLKTTGTVWVGSSPTSNKEKRAVYVYFSPEISSSSVIKGVYVEQRGKNWIYAGDIALKPFPHEPFEKAQEQSSIKKLSVDEWEKVEVTKEKKSHQQNHESD</sequence>
<proteinExistence type="predicted"/>